<dbReference type="AlphaFoldDB" id="A0A6G0TLF8"/>
<organism evidence="1 2">
    <name type="scientific">Aphis glycines</name>
    <name type="common">Soybean aphid</name>
    <dbReference type="NCBI Taxonomy" id="307491"/>
    <lineage>
        <taxon>Eukaryota</taxon>
        <taxon>Metazoa</taxon>
        <taxon>Ecdysozoa</taxon>
        <taxon>Arthropoda</taxon>
        <taxon>Hexapoda</taxon>
        <taxon>Insecta</taxon>
        <taxon>Pterygota</taxon>
        <taxon>Neoptera</taxon>
        <taxon>Paraneoptera</taxon>
        <taxon>Hemiptera</taxon>
        <taxon>Sternorrhyncha</taxon>
        <taxon>Aphidomorpha</taxon>
        <taxon>Aphidoidea</taxon>
        <taxon>Aphididae</taxon>
        <taxon>Aphidini</taxon>
        <taxon>Aphis</taxon>
        <taxon>Aphis</taxon>
    </lineage>
</organism>
<sequence length="194" mass="22712">MTRKLLTTKSYKLRHLQYNPKIPNFDILTTDHSSTKFHLIHLCHSQNQQPIVNSIVVRRSEFSLSKLDEGVGKIKNSTEILCSMCSKKKKDKTKNILRQKRGGHKEFCKIKEKYNKYIENQFKTKHLIFILSSHYTVSGLCFILKTPVKKINKHLKYHKIIEETSAVNLTNRMNNMFNNHIIDIADVDECLPKI</sequence>
<dbReference type="Proteomes" id="UP000475862">
    <property type="component" value="Unassembled WGS sequence"/>
</dbReference>
<name>A0A6G0TLF8_APHGL</name>
<evidence type="ECO:0000313" key="2">
    <source>
        <dbReference type="Proteomes" id="UP000475862"/>
    </source>
</evidence>
<keyword evidence="2" id="KW-1185">Reference proteome</keyword>
<proteinExistence type="predicted"/>
<evidence type="ECO:0000313" key="1">
    <source>
        <dbReference type="EMBL" id="KAE9534938.1"/>
    </source>
</evidence>
<protein>
    <submittedName>
        <fullName evidence="1">Uncharacterized protein</fullName>
    </submittedName>
</protein>
<comment type="caution">
    <text evidence="1">The sequence shown here is derived from an EMBL/GenBank/DDBJ whole genome shotgun (WGS) entry which is preliminary data.</text>
</comment>
<dbReference type="EMBL" id="VYZN01000027">
    <property type="protein sequence ID" value="KAE9534938.1"/>
    <property type="molecule type" value="Genomic_DNA"/>
</dbReference>
<accession>A0A6G0TLF8</accession>
<gene>
    <name evidence="1" type="ORF">AGLY_008230</name>
</gene>
<reference evidence="1 2" key="1">
    <citation type="submission" date="2019-08" db="EMBL/GenBank/DDBJ databases">
        <title>The genome of the soybean aphid Biotype 1, its phylome, world population structure and adaptation to the North American continent.</title>
        <authorList>
            <person name="Giordano R."/>
            <person name="Donthu R.K."/>
            <person name="Hernandez A.G."/>
            <person name="Wright C.L."/>
            <person name="Zimin A.V."/>
        </authorList>
    </citation>
    <scope>NUCLEOTIDE SEQUENCE [LARGE SCALE GENOMIC DNA]</scope>
    <source>
        <tissue evidence="1">Whole aphids</tissue>
    </source>
</reference>